<dbReference type="Gene3D" id="3.40.50.300">
    <property type="entry name" value="P-loop containing nucleotide triphosphate hydrolases"/>
    <property type="match status" value="2"/>
</dbReference>
<dbReference type="CDD" id="cd03880">
    <property type="entry name" value="M28_QC_like"/>
    <property type="match status" value="1"/>
</dbReference>
<feature type="signal peptide" evidence="27">
    <location>
        <begin position="1"/>
        <end position="20"/>
    </location>
</feature>
<comment type="catalytic activity">
    <reaction evidence="24">
        <text>ATP + H2O + xenobioticSide 1 = ADP + phosphate + xenobioticSide 2.</text>
        <dbReference type="EC" id="7.6.2.2"/>
    </reaction>
</comment>
<feature type="transmembrane region" description="Helical" evidence="26">
    <location>
        <begin position="487"/>
        <end position="511"/>
    </location>
</feature>
<evidence type="ECO:0000256" key="12">
    <source>
        <dbReference type="ARBA" id="ARBA00022692"/>
    </source>
</evidence>
<dbReference type="GO" id="GO:0005524">
    <property type="term" value="F:ATP binding"/>
    <property type="evidence" value="ECO:0007669"/>
    <property type="project" value="UniProtKB-KW"/>
</dbReference>
<proteinExistence type="inferred from homology"/>
<keyword evidence="14" id="KW-0677">Repeat</keyword>
<feature type="transmembrane region" description="Helical" evidence="26">
    <location>
        <begin position="1152"/>
        <end position="1177"/>
    </location>
</feature>
<feature type="region of interest" description="Disordered" evidence="25">
    <location>
        <begin position="1005"/>
        <end position="1050"/>
    </location>
</feature>
<gene>
    <name evidence="30" type="ORF">QR680_007001</name>
</gene>
<keyword evidence="12 26" id="KW-0812">Transmembrane</keyword>
<feature type="region of interest" description="Disordered" evidence="25">
    <location>
        <begin position="350"/>
        <end position="383"/>
    </location>
</feature>
<evidence type="ECO:0000256" key="27">
    <source>
        <dbReference type="SAM" id="SignalP"/>
    </source>
</evidence>
<comment type="similarity">
    <text evidence="5">Belongs to the ABC transporter superfamily. ABCB family. Multidrug resistance exporter (TC 3.A.1.201) subfamily.</text>
</comment>
<feature type="compositionally biased region" description="Polar residues" evidence="25">
    <location>
        <begin position="1039"/>
        <end position="1050"/>
    </location>
</feature>
<keyword evidence="17" id="KW-0067">ATP-binding</keyword>
<evidence type="ECO:0000256" key="17">
    <source>
        <dbReference type="ARBA" id="ARBA00022840"/>
    </source>
</evidence>
<dbReference type="Gene3D" id="1.20.1560.10">
    <property type="entry name" value="ABC transporter type 1, transmembrane domain"/>
    <property type="match status" value="1"/>
</dbReference>
<comment type="subcellular location">
    <subcellularLocation>
        <location evidence="2">Membrane</location>
        <topology evidence="2">Multi-pass membrane protein</topology>
    </subcellularLocation>
    <subcellularLocation>
        <location evidence="3">Secreted</location>
    </subcellularLocation>
</comment>
<evidence type="ECO:0000256" key="6">
    <source>
        <dbReference type="ARBA" id="ARBA00012012"/>
    </source>
</evidence>
<evidence type="ECO:0000256" key="10">
    <source>
        <dbReference type="ARBA" id="ARBA00022525"/>
    </source>
</evidence>
<dbReference type="FunFam" id="3.40.50.300:FF:000479">
    <property type="entry name" value="Multidrug resistance protein 1A"/>
    <property type="match status" value="1"/>
</dbReference>
<feature type="transmembrane region" description="Helical" evidence="26">
    <location>
        <begin position="1110"/>
        <end position="1132"/>
    </location>
</feature>
<dbReference type="PROSITE" id="PS50929">
    <property type="entry name" value="ABC_TM1F"/>
    <property type="match status" value="2"/>
</dbReference>
<dbReference type="FunFam" id="1.20.1560.10:FF:000018">
    <property type="entry name" value="ATP-binding cassette subfamily B member 11"/>
    <property type="match status" value="1"/>
</dbReference>
<keyword evidence="22" id="KW-0325">Glycoprotein</keyword>
<dbReference type="EMBL" id="JAUCMV010000003">
    <property type="protein sequence ID" value="KAK0413801.1"/>
    <property type="molecule type" value="Genomic_DNA"/>
</dbReference>
<dbReference type="Pfam" id="PF00005">
    <property type="entry name" value="ABC_tran"/>
    <property type="match status" value="2"/>
</dbReference>
<evidence type="ECO:0000256" key="26">
    <source>
        <dbReference type="SAM" id="Phobius"/>
    </source>
</evidence>
<evidence type="ECO:0000259" key="29">
    <source>
        <dbReference type="PROSITE" id="PS50929"/>
    </source>
</evidence>
<feature type="transmembrane region" description="Helical" evidence="26">
    <location>
        <begin position="1232"/>
        <end position="1250"/>
    </location>
</feature>
<evidence type="ECO:0000256" key="22">
    <source>
        <dbReference type="ARBA" id="ARBA00023180"/>
    </source>
</evidence>
<protein>
    <recommendedName>
        <fullName evidence="8">Glutaminyl-peptide cyclotransferase</fullName>
        <ecNumber evidence="6">2.3.2.5</ecNumber>
        <ecNumber evidence="7">7.6.2.2</ecNumber>
    </recommendedName>
</protein>
<dbReference type="InterPro" id="IPR027417">
    <property type="entry name" value="P-loop_NTPase"/>
</dbReference>
<dbReference type="PANTHER" id="PTHR43394">
    <property type="entry name" value="ATP-DEPENDENT PERMEASE MDL1, MITOCHONDRIAL"/>
    <property type="match status" value="1"/>
</dbReference>
<dbReference type="GO" id="GO:0008559">
    <property type="term" value="F:ABC-type xenobiotic transporter activity"/>
    <property type="evidence" value="ECO:0007669"/>
    <property type="project" value="UniProtKB-EC"/>
</dbReference>
<evidence type="ECO:0000256" key="3">
    <source>
        <dbReference type="ARBA" id="ARBA00004613"/>
    </source>
</evidence>
<feature type="transmembrane region" description="Helical" evidence="26">
    <location>
        <begin position="561"/>
        <end position="581"/>
    </location>
</feature>
<dbReference type="PANTHER" id="PTHR43394:SF27">
    <property type="entry name" value="ATP-DEPENDENT TRANSLOCASE ABCB1-LIKE"/>
    <property type="match status" value="1"/>
</dbReference>
<evidence type="ECO:0000256" key="13">
    <source>
        <dbReference type="ARBA" id="ARBA00022723"/>
    </source>
</evidence>
<dbReference type="GO" id="GO:0016887">
    <property type="term" value="F:ATP hydrolysis activity"/>
    <property type="evidence" value="ECO:0007669"/>
    <property type="project" value="InterPro"/>
</dbReference>
<evidence type="ECO:0000256" key="25">
    <source>
        <dbReference type="SAM" id="MobiDB-lite"/>
    </source>
</evidence>
<dbReference type="PROSITE" id="PS50893">
    <property type="entry name" value="ABC_TRANSPORTER_2"/>
    <property type="match status" value="2"/>
</dbReference>
<dbReference type="GO" id="GO:0090374">
    <property type="term" value="P:oligopeptide export from mitochondrion"/>
    <property type="evidence" value="ECO:0007669"/>
    <property type="project" value="TreeGrafter"/>
</dbReference>
<accession>A0AA39HYR9</accession>
<keyword evidence="11" id="KW-0808">Transferase</keyword>
<evidence type="ECO:0000256" key="21">
    <source>
        <dbReference type="ARBA" id="ARBA00023157"/>
    </source>
</evidence>
<dbReference type="EC" id="2.3.2.5" evidence="6"/>
<feature type="transmembrane region" description="Helical" evidence="26">
    <location>
        <begin position="1347"/>
        <end position="1367"/>
    </location>
</feature>
<dbReference type="GO" id="GO:0046872">
    <property type="term" value="F:metal ion binding"/>
    <property type="evidence" value="ECO:0007669"/>
    <property type="project" value="UniProtKB-KW"/>
</dbReference>
<dbReference type="InterPro" id="IPR003439">
    <property type="entry name" value="ABC_transporter-like_ATP-bd"/>
</dbReference>
<evidence type="ECO:0000256" key="5">
    <source>
        <dbReference type="ARBA" id="ARBA00007577"/>
    </source>
</evidence>
<evidence type="ECO:0000256" key="23">
    <source>
        <dbReference type="ARBA" id="ARBA00023315"/>
    </source>
</evidence>
<dbReference type="InterPro" id="IPR036640">
    <property type="entry name" value="ABC1_TM_sf"/>
</dbReference>
<feature type="transmembrane region" description="Helical" evidence="26">
    <location>
        <begin position="1256"/>
        <end position="1275"/>
    </location>
</feature>
<feature type="domain" description="ABC transmembrane type-1" evidence="29">
    <location>
        <begin position="423"/>
        <end position="729"/>
    </location>
</feature>
<dbReference type="EC" id="7.6.2.2" evidence="7"/>
<keyword evidence="16" id="KW-0862">Zinc</keyword>
<dbReference type="CDD" id="cd18578">
    <property type="entry name" value="ABC_6TM_Pgp_ABCB1_D2_like"/>
    <property type="match status" value="1"/>
</dbReference>
<evidence type="ECO:0000256" key="8">
    <source>
        <dbReference type="ARBA" id="ARBA00016861"/>
    </source>
</evidence>
<dbReference type="CDD" id="cd03249">
    <property type="entry name" value="ABC_MTABC3_MDL1_MDL2"/>
    <property type="match status" value="2"/>
</dbReference>
<dbReference type="SUPFAM" id="SSF52540">
    <property type="entry name" value="P-loop containing nucleoside triphosphate hydrolases"/>
    <property type="match status" value="2"/>
</dbReference>
<evidence type="ECO:0000256" key="19">
    <source>
        <dbReference type="ARBA" id="ARBA00022989"/>
    </source>
</evidence>
<keyword evidence="15" id="KW-0547">Nucleotide-binding</keyword>
<dbReference type="GO" id="GO:0015421">
    <property type="term" value="F:ABC-type oligopeptide transporter activity"/>
    <property type="evidence" value="ECO:0007669"/>
    <property type="project" value="TreeGrafter"/>
</dbReference>
<name>A0AA39HYR9_9BILA</name>
<feature type="transmembrane region" description="Helical" evidence="26">
    <location>
        <begin position="663"/>
        <end position="683"/>
    </location>
</feature>
<evidence type="ECO:0000256" key="14">
    <source>
        <dbReference type="ARBA" id="ARBA00022737"/>
    </source>
</evidence>
<evidence type="ECO:0000256" key="16">
    <source>
        <dbReference type="ARBA" id="ARBA00022833"/>
    </source>
</evidence>
<keyword evidence="21" id="KW-1015">Disulfide bond</keyword>
<evidence type="ECO:0000313" key="30">
    <source>
        <dbReference type="EMBL" id="KAK0413801.1"/>
    </source>
</evidence>
<dbReference type="GO" id="GO:0005576">
    <property type="term" value="C:extracellular region"/>
    <property type="evidence" value="ECO:0007669"/>
    <property type="project" value="UniProtKB-SubCell"/>
</dbReference>
<evidence type="ECO:0000256" key="7">
    <source>
        <dbReference type="ARBA" id="ARBA00012191"/>
    </source>
</evidence>
<evidence type="ECO:0000256" key="4">
    <source>
        <dbReference type="ARBA" id="ARBA00006014"/>
    </source>
</evidence>
<dbReference type="CDD" id="cd18577">
    <property type="entry name" value="ABC_6TM_Pgp_ABCB1_D1_like"/>
    <property type="match status" value="1"/>
</dbReference>
<evidence type="ECO:0000256" key="9">
    <source>
        <dbReference type="ARBA" id="ARBA00022448"/>
    </source>
</evidence>
<dbReference type="FunFam" id="3.40.50.300:FF:000205">
    <property type="entry name" value="ABC transporter B family member 4"/>
    <property type="match status" value="1"/>
</dbReference>
<dbReference type="GO" id="GO:0005743">
    <property type="term" value="C:mitochondrial inner membrane"/>
    <property type="evidence" value="ECO:0007669"/>
    <property type="project" value="TreeGrafter"/>
</dbReference>
<comment type="caution">
    <text evidence="30">The sequence shown here is derived from an EMBL/GenBank/DDBJ whole genome shotgun (WGS) entry which is preliminary data.</text>
</comment>
<reference evidence="30" key="1">
    <citation type="submission" date="2023-06" db="EMBL/GenBank/DDBJ databases">
        <title>Genomic analysis of the entomopathogenic nematode Steinernema hermaphroditum.</title>
        <authorList>
            <person name="Schwarz E.M."/>
            <person name="Heppert J.K."/>
            <person name="Baniya A."/>
            <person name="Schwartz H.T."/>
            <person name="Tan C.-H."/>
            <person name="Antoshechkin I."/>
            <person name="Sternberg P.W."/>
            <person name="Goodrich-Blair H."/>
            <person name="Dillman A.R."/>
        </authorList>
    </citation>
    <scope>NUCLEOTIDE SEQUENCE</scope>
    <source>
        <strain evidence="30">PS9179</strain>
        <tissue evidence="30">Whole animal</tissue>
    </source>
</reference>
<organism evidence="30 31">
    <name type="scientific">Steinernema hermaphroditum</name>
    <dbReference type="NCBI Taxonomy" id="289476"/>
    <lineage>
        <taxon>Eukaryota</taxon>
        <taxon>Metazoa</taxon>
        <taxon>Ecdysozoa</taxon>
        <taxon>Nematoda</taxon>
        <taxon>Chromadorea</taxon>
        <taxon>Rhabditida</taxon>
        <taxon>Tylenchina</taxon>
        <taxon>Panagrolaimomorpha</taxon>
        <taxon>Strongyloidoidea</taxon>
        <taxon>Steinernematidae</taxon>
        <taxon>Steinernema</taxon>
    </lineage>
</organism>
<dbReference type="SMART" id="SM00382">
    <property type="entry name" value="AAA"/>
    <property type="match status" value="2"/>
</dbReference>
<feature type="domain" description="ABC transmembrane type-1" evidence="29">
    <location>
        <begin position="1114"/>
        <end position="1399"/>
    </location>
</feature>
<keyword evidence="9" id="KW-0813">Transport</keyword>
<dbReference type="SUPFAM" id="SSF90123">
    <property type="entry name" value="ABC transporter transmembrane region"/>
    <property type="match status" value="2"/>
</dbReference>
<evidence type="ECO:0000256" key="2">
    <source>
        <dbReference type="ARBA" id="ARBA00004141"/>
    </source>
</evidence>
<keyword evidence="10" id="KW-0964">Secreted</keyword>
<evidence type="ECO:0000313" key="31">
    <source>
        <dbReference type="Proteomes" id="UP001175271"/>
    </source>
</evidence>
<dbReference type="FunFam" id="1.20.1560.10:FF:000009">
    <property type="entry name" value="ABC transporter B family member 1"/>
    <property type="match status" value="1"/>
</dbReference>
<evidence type="ECO:0000256" key="1">
    <source>
        <dbReference type="ARBA" id="ARBA00000001"/>
    </source>
</evidence>
<evidence type="ECO:0000256" key="20">
    <source>
        <dbReference type="ARBA" id="ARBA00023136"/>
    </source>
</evidence>
<dbReference type="GO" id="GO:0016603">
    <property type="term" value="F:glutaminyl-peptide cyclotransferase activity"/>
    <property type="evidence" value="ECO:0007669"/>
    <property type="project" value="UniProtKB-EC"/>
</dbReference>
<dbReference type="Pfam" id="PF04389">
    <property type="entry name" value="Peptidase_M28"/>
    <property type="match status" value="1"/>
</dbReference>
<dbReference type="Gene3D" id="3.40.630.10">
    <property type="entry name" value="Zn peptidases"/>
    <property type="match status" value="1"/>
</dbReference>
<dbReference type="InterPro" id="IPR003593">
    <property type="entry name" value="AAA+_ATPase"/>
</dbReference>
<keyword evidence="20 26" id="KW-0472">Membrane</keyword>
<feature type="chain" id="PRO_5041333191" description="Glutaminyl-peptide cyclotransferase" evidence="27">
    <location>
        <begin position="21"/>
        <end position="1677"/>
    </location>
</feature>
<feature type="domain" description="ABC transporter" evidence="28">
    <location>
        <begin position="764"/>
        <end position="1000"/>
    </location>
</feature>
<dbReference type="PROSITE" id="PS00211">
    <property type="entry name" value="ABC_TRANSPORTER_1"/>
    <property type="match status" value="2"/>
</dbReference>
<feature type="compositionally biased region" description="Basic and acidic residues" evidence="25">
    <location>
        <begin position="361"/>
        <end position="371"/>
    </location>
</feature>
<evidence type="ECO:0000256" key="18">
    <source>
        <dbReference type="ARBA" id="ARBA00022967"/>
    </source>
</evidence>
<dbReference type="Proteomes" id="UP001175271">
    <property type="component" value="Unassembled WGS sequence"/>
</dbReference>
<feature type="transmembrane region" description="Helical" evidence="26">
    <location>
        <begin position="703"/>
        <end position="725"/>
    </location>
</feature>
<evidence type="ECO:0000256" key="11">
    <source>
        <dbReference type="ARBA" id="ARBA00022679"/>
    </source>
</evidence>
<keyword evidence="27" id="KW-0732">Signal</keyword>
<dbReference type="FunFam" id="3.40.630.10:FF:000029">
    <property type="entry name" value="Glutaminyl-peptide cyclotransferase"/>
    <property type="match status" value="1"/>
</dbReference>
<sequence length="1677" mass="186118">MLRSLLYFATATCFLVSARAQWQTNQRSHQLSQLSDASQLKVCQMTDIAVIKSILKPLLVERIVDTPGHRKVGEYLKNKADEYGLTTEWDDFKAQTPHGVKQFRNLIATYDALAPRRIVLACHYDSKILRGQVFIAATDSAVPCAIILDIARTLGPIIHQRSNKHISLQLIFLDGEEAFVDWNERDSLYGARHLSDHWAKKWFPSTDGSSFDLNKEIDRIDVFMLLDLIGASNPRFTSTVGHGTTNLFQDLPKIETKLKELGCMKHIPKMFYPGTSWAAVEDDHIPFMRKGVPIMHLISVPFPSVWHTARDNESILDYNTIENVASVSVGGGHPRSLIISRSLPAATASLPLPRQRPVTEMSRKNSPERKPLQQQKADAHYGSLERLPTKKESSFDERFSHPSTAKPLGILSFASPCDYLLIFFGTLFSVLHGAGFPLLSMVLGGMTTVFLRAQNSEFVTGSNVSSDASVLPISQDDFYSSVRLYCLYYLFLGVLMFASSYIQIACWESVAERLVHRIRQRYLRAILRQQIAWFDLQQTGNLTSKLSDDLERVREGYGDKLALFLQMMSAFIAGFGVGFFYNWQMALVMLLFTPLLAGTGYWMGKTTASRTQVEQQKYAVAGAIAEETFSSIRTVLSLNGQRRELVRYEKALEEARRTGLAKYLYWGIGFGVTHFVTYASYALAFWFGSRLVISDASFDRGSVFTVFFAVMSGSTALGGALPHLASVSAGKGASRAILDVINKKPKIDPYSDEGLKPEKFQGEIALEDVHFSYPLREESKVLNGVSLRVHPGQKIALVGASGCGKSTIVNLLLRFYDPDSGRVVVDGHDLRNLNVRCLREAIGVVSQEPILFDGTLEENILLGREGATHEDVARSLRLANASDFIQKLPEGLQTRVGERGVQLSGGQKQRIAIARALIKNPRILLLDEATSALDTESESIVQKALDQAQEGRTTIIVAHRLSTIRDVDQILVFREGNIVESGTHEELVRARGLFFHMTVAQQINQLQESHRREDSDGADDSEEEGPATHSVVQRRYTRESSVISGHSTLSTTAHMRQMQEDMEKVDLCSEEGVEDGTHPRRRSRVMLGEEKESIMPSPISKIFVANRESWGFLALGFLGCAISGLVPPYFAYAYSQIFSIFSLPAEQLGSEAIFWSGAFIVLGILDAVGFFISATMLGRCGEAMTKKLRFEAFRNLLRQDVGFFDDKRHNTGKLCTRFATDVPNVRYVFTRLPVVASAAVTLAGALGIAFNFGWQLALVLLAIIPLLLASGYFELQMRFGKQMRDTRLLEEAGKIASEAVDNVRTVHALGRQEAFHAKYCAHLHGPYGSNLRAAHVYGAVFAFSQSLMFFAYALAFWLGAVFVHSHLMMPIDVYRVFFAIAFCCQSVGQISSFIPDVAKARLAASLIFHLIEFPTLIDSLSDAGVRPSLRGALQLRNLHFAYPTRRTHRILTGLSLSVDEGATVALVGYSGHGKSTVMGLIERFYEPLKGSIFVDGVNIKDINIHALRDQIAIVSQEPMLFNCSIAENIVYGLERAVSHDEVVQAAQLANIHNFILGLPHGYDTNVGEKGAQLSGGQKQRIAIARALVRNPAVLLLDEATSALDTESEKVVQEALENARQGRTCLVIAHRLSTIQNADLIVVINEGKVVEKGTHFQLMEKGAIYKSLCEKQRLIETS</sequence>
<keyword evidence="18" id="KW-1278">Translocase</keyword>
<dbReference type="InterPro" id="IPR037457">
    <property type="entry name" value="M28_QC"/>
</dbReference>
<evidence type="ECO:0000256" key="15">
    <source>
        <dbReference type="ARBA" id="ARBA00022741"/>
    </source>
</evidence>
<comment type="similarity">
    <text evidence="4">Belongs to the glutaminyl-peptide cyclotransferase family.</text>
</comment>
<keyword evidence="31" id="KW-1185">Reference proteome</keyword>
<dbReference type="SUPFAM" id="SSF53187">
    <property type="entry name" value="Zn-dependent exopeptidases"/>
    <property type="match status" value="1"/>
</dbReference>
<keyword evidence="13" id="KW-0479">Metal-binding</keyword>
<dbReference type="InterPro" id="IPR007484">
    <property type="entry name" value="Peptidase_M28"/>
</dbReference>
<keyword evidence="23" id="KW-0012">Acyltransferase</keyword>
<evidence type="ECO:0000259" key="28">
    <source>
        <dbReference type="PROSITE" id="PS50893"/>
    </source>
</evidence>
<comment type="catalytic activity">
    <reaction evidence="1">
        <text>N-terminal L-glutaminyl-[peptide] = N-terminal 5-oxo-L-prolyl-[peptide] + NH4(+)</text>
        <dbReference type="Rhea" id="RHEA:23652"/>
        <dbReference type="Rhea" id="RHEA-COMP:11736"/>
        <dbReference type="Rhea" id="RHEA-COMP:11846"/>
        <dbReference type="ChEBI" id="CHEBI:28938"/>
        <dbReference type="ChEBI" id="CHEBI:64722"/>
        <dbReference type="ChEBI" id="CHEBI:87215"/>
        <dbReference type="EC" id="2.3.2.5"/>
    </reaction>
</comment>
<keyword evidence="19 26" id="KW-1133">Transmembrane helix</keyword>
<dbReference type="Pfam" id="PF00664">
    <property type="entry name" value="ABC_membrane"/>
    <property type="match status" value="2"/>
</dbReference>
<dbReference type="InterPro" id="IPR039421">
    <property type="entry name" value="Type_1_exporter"/>
</dbReference>
<feature type="compositionally biased region" description="Acidic residues" evidence="25">
    <location>
        <begin position="1016"/>
        <end position="1025"/>
    </location>
</feature>
<feature type="domain" description="ABC transporter" evidence="28">
    <location>
        <begin position="1433"/>
        <end position="1670"/>
    </location>
</feature>
<dbReference type="InterPro" id="IPR011527">
    <property type="entry name" value="ABC1_TM_dom"/>
</dbReference>
<dbReference type="InterPro" id="IPR017871">
    <property type="entry name" value="ABC_transporter-like_CS"/>
</dbReference>
<evidence type="ECO:0000256" key="24">
    <source>
        <dbReference type="ARBA" id="ARBA00034018"/>
    </source>
</evidence>